<feature type="compositionally biased region" description="Basic residues" evidence="4">
    <location>
        <begin position="541"/>
        <end position="562"/>
    </location>
</feature>
<dbReference type="SUPFAM" id="SSF48403">
    <property type="entry name" value="Ankyrin repeat"/>
    <property type="match status" value="1"/>
</dbReference>
<keyword evidence="1" id="KW-0677">Repeat</keyword>
<dbReference type="InterPro" id="IPR036770">
    <property type="entry name" value="Ankyrin_rpt-contain_sf"/>
</dbReference>
<dbReference type="InterPro" id="IPR002110">
    <property type="entry name" value="Ankyrin_rpt"/>
</dbReference>
<feature type="region of interest" description="Disordered" evidence="4">
    <location>
        <begin position="726"/>
        <end position="778"/>
    </location>
</feature>
<sequence length="842" mass="95393">MAFRCSGSPLDEMKRLEKLREQDPESASNLVANGKLLVDFVRDGNLRALHCAAEHLVEGQVLIFYVVRMFREACASRRLDIVRFMLLNGFDLHQSYMRDILHSVVESVQSSQSDAVQPLIRLLLDAGVDVNWQRKSDLYTALHVACCKNLYPLAYLLVLYGADVNAIAADDSMPLSCAYNIGQTKTLTKEEQKQQELLVSFLITNQARPTWRKQPRVKMNTSNSEGAPIRPILSFSSSFGIHCTIDDSTDNDQAGLMFDTSDPSDTLENGMEQNKNTWWSFQALLLTLSELASANMSCSLIEAKFQVLDRTIKMLSKSKNLRTPRVASSEQLREMVETQKPTSLLPSIKGKEVTRSNQTHVYTDRSNRSRPNTSREEKTEKEQSQSRPSTARRSPQEYSTEKWIDPKRRRAEQLLQNTWHVPRSMLLKENVQDDRQERDTLPQEEQDQTTSNQIYESPGKQLQKFLGRPKMSASCCFILEIFSSAVHNALPQPKRPLTSAPLQPKRSKVSLNARCRSASDSQPRNWFAPSTVTETSQQAPKIKHKRCRQRPVTGIKRHHKQRINSSPSSIEDTGSKQQCPSSIPVPPKSDDPSFYMLELRLVHPEPLTNWKFQASFTDTSVNPSKTVILDALTADNENCLLFDDPQAPEGSASSRFFNPFWYFQGFNRPSDLYGHVLRIIVTSLQPVTRIVINTSVQFTHSPDEAIVEPPVQSILQHSEVAAANLVRALPRRNSKVSRKPKVPRSRKKTPRSQKNNEASTSSLAPDQCNPWTSSEQEDNSMLQQMFKLQLDEPEATVSPRTGPTAEHLDKSPRPPMATIDKKKMQLELLRANIRVRVYIDPA</sequence>
<evidence type="ECO:0000256" key="4">
    <source>
        <dbReference type="SAM" id="MobiDB-lite"/>
    </source>
</evidence>
<dbReference type="Proteomes" id="UP001259832">
    <property type="component" value="Unassembled WGS sequence"/>
</dbReference>
<keyword evidence="6" id="KW-1185">Reference proteome</keyword>
<name>A0AAD9G3B9_9STRA</name>
<feature type="compositionally biased region" description="Basic and acidic residues" evidence="4">
    <location>
        <begin position="430"/>
        <end position="441"/>
    </location>
</feature>
<evidence type="ECO:0000256" key="3">
    <source>
        <dbReference type="PROSITE-ProRule" id="PRU00023"/>
    </source>
</evidence>
<evidence type="ECO:0008006" key="7">
    <source>
        <dbReference type="Google" id="ProtNLM"/>
    </source>
</evidence>
<accession>A0AAD9G3B9</accession>
<feature type="repeat" description="ANK" evidence="3">
    <location>
        <begin position="137"/>
        <end position="169"/>
    </location>
</feature>
<dbReference type="SMART" id="SM00248">
    <property type="entry name" value="ANK"/>
    <property type="match status" value="3"/>
</dbReference>
<feature type="compositionally biased region" description="Polar residues" evidence="4">
    <location>
        <begin position="385"/>
        <end position="398"/>
    </location>
</feature>
<dbReference type="PANTHER" id="PTHR24198">
    <property type="entry name" value="ANKYRIN REPEAT AND PROTEIN KINASE DOMAIN-CONTAINING PROTEIN"/>
    <property type="match status" value="1"/>
</dbReference>
<reference evidence="5" key="1">
    <citation type="submission" date="2023-08" db="EMBL/GenBank/DDBJ databases">
        <title>Reference Genome Resource for the Citrus Pathogen Phytophthora citrophthora.</title>
        <authorList>
            <person name="Moller H."/>
            <person name="Coetzee B."/>
            <person name="Rose L.J."/>
            <person name="Van Niekerk J.M."/>
        </authorList>
    </citation>
    <scope>NUCLEOTIDE SEQUENCE</scope>
    <source>
        <strain evidence="5">STE-U-9442</strain>
    </source>
</reference>
<feature type="compositionally biased region" description="Basic residues" evidence="4">
    <location>
        <begin position="729"/>
        <end position="751"/>
    </location>
</feature>
<keyword evidence="2 3" id="KW-0040">ANK repeat</keyword>
<evidence type="ECO:0000256" key="2">
    <source>
        <dbReference type="ARBA" id="ARBA00023043"/>
    </source>
</evidence>
<evidence type="ECO:0000313" key="5">
    <source>
        <dbReference type="EMBL" id="KAK1931143.1"/>
    </source>
</evidence>
<dbReference type="PANTHER" id="PTHR24198:SF165">
    <property type="entry name" value="ANKYRIN REPEAT-CONTAINING PROTEIN-RELATED"/>
    <property type="match status" value="1"/>
</dbReference>
<dbReference type="EMBL" id="JASMQC010000035">
    <property type="protein sequence ID" value="KAK1931143.1"/>
    <property type="molecule type" value="Genomic_DNA"/>
</dbReference>
<feature type="region of interest" description="Disordered" evidence="4">
    <location>
        <begin position="792"/>
        <end position="817"/>
    </location>
</feature>
<feature type="compositionally biased region" description="Polar residues" evidence="4">
    <location>
        <begin position="563"/>
        <end position="581"/>
    </location>
</feature>
<evidence type="ECO:0000256" key="1">
    <source>
        <dbReference type="ARBA" id="ARBA00022737"/>
    </source>
</evidence>
<dbReference type="AlphaFoldDB" id="A0AAD9G3B9"/>
<gene>
    <name evidence="5" type="ORF">P3T76_013332</name>
</gene>
<feature type="compositionally biased region" description="Basic and acidic residues" evidence="4">
    <location>
        <begin position="362"/>
        <end position="384"/>
    </location>
</feature>
<protein>
    <recommendedName>
        <fullName evidence="7">ANK_REP_REGION domain-containing protein</fullName>
    </recommendedName>
</protein>
<feature type="region of interest" description="Disordered" evidence="4">
    <location>
        <begin position="515"/>
        <end position="587"/>
    </location>
</feature>
<proteinExistence type="predicted"/>
<dbReference type="Gene3D" id="1.25.40.20">
    <property type="entry name" value="Ankyrin repeat-containing domain"/>
    <property type="match status" value="1"/>
</dbReference>
<dbReference type="PROSITE" id="PS50088">
    <property type="entry name" value="ANK_REPEAT"/>
    <property type="match status" value="1"/>
</dbReference>
<feature type="compositionally biased region" description="Polar residues" evidence="4">
    <location>
        <begin position="518"/>
        <end position="539"/>
    </location>
</feature>
<organism evidence="5 6">
    <name type="scientific">Phytophthora citrophthora</name>
    <dbReference type="NCBI Taxonomy" id="4793"/>
    <lineage>
        <taxon>Eukaryota</taxon>
        <taxon>Sar</taxon>
        <taxon>Stramenopiles</taxon>
        <taxon>Oomycota</taxon>
        <taxon>Peronosporomycetes</taxon>
        <taxon>Peronosporales</taxon>
        <taxon>Peronosporaceae</taxon>
        <taxon>Phytophthora</taxon>
    </lineage>
</organism>
<evidence type="ECO:0000313" key="6">
    <source>
        <dbReference type="Proteomes" id="UP001259832"/>
    </source>
</evidence>
<comment type="caution">
    <text evidence="5">The sequence shown here is derived from an EMBL/GenBank/DDBJ whole genome shotgun (WGS) entry which is preliminary data.</text>
</comment>
<feature type="region of interest" description="Disordered" evidence="4">
    <location>
        <begin position="429"/>
        <end position="457"/>
    </location>
</feature>
<feature type="compositionally biased region" description="Polar residues" evidence="4">
    <location>
        <begin position="753"/>
        <end position="778"/>
    </location>
</feature>
<dbReference type="Pfam" id="PF12796">
    <property type="entry name" value="Ank_2"/>
    <property type="match status" value="1"/>
</dbReference>
<feature type="region of interest" description="Disordered" evidence="4">
    <location>
        <begin position="320"/>
        <end position="405"/>
    </location>
</feature>